<name>A0ABR1INC3_9AGAR</name>
<protein>
    <submittedName>
        <fullName evidence="2">Uncharacterized protein</fullName>
    </submittedName>
</protein>
<dbReference type="Proteomes" id="UP001498398">
    <property type="component" value="Unassembled WGS sequence"/>
</dbReference>
<gene>
    <name evidence="2" type="ORF">VKT23_019527</name>
</gene>
<evidence type="ECO:0000256" key="1">
    <source>
        <dbReference type="SAM" id="MobiDB-lite"/>
    </source>
</evidence>
<organism evidence="2 3">
    <name type="scientific">Marasmiellus scandens</name>
    <dbReference type="NCBI Taxonomy" id="2682957"/>
    <lineage>
        <taxon>Eukaryota</taxon>
        <taxon>Fungi</taxon>
        <taxon>Dikarya</taxon>
        <taxon>Basidiomycota</taxon>
        <taxon>Agaricomycotina</taxon>
        <taxon>Agaricomycetes</taxon>
        <taxon>Agaricomycetidae</taxon>
        <taxon>Agaricales</taxon>
        <taxon>Marasmiineae</taxon>
        <taxon>Omphalotaceae</taxon>
        <taxon>Marasmiellus</taxon>
    </lineage>
</organism>
<accession>A0ABR1INC3</accession>
<dbReference type="EMBL" id="JBANRG010000103">
    <property type="protein sequence ID" value="KAK7435694.1"/>
    <property type="molecule type" value="Genomic_DNA"/>
</dbReference>
<feature type="compositionally biased region" description="Low complexity" evidence="1">
    <location>
        <begin position="42"/>
        <end position="53"/>
    </location>
</feature>
<comment type="caution">
    <text evidence="2">The sequence shown here is derived from an EMBL/GenBank/DDBJ whole genome shotgun (WGS) entry which is preliminary data.</text>
</comment>
<feature type="region of interest" description="Disordered" evidence="1">
    <location>
        <begin position="1"/>
        <end position="74"/>
    </location>
</feature>
<proteinExistence type="predicted"/>
<keyword evidence="3" id="KW-1185">Reference proteome</keyword>
<feature type="compositionally biased region" description="Basic and acidic residues" evidence="1">
    <location>
        <begin position="27"/>
        <end position="37"/>
    </location>
</feature>
<feature type="compositionally biased region" description="Low complexity" evidence="1">
    <location>
        <begin position="329"/>
        <end position="339"/>
    </location>
</feature>
<feature type="region of interest" description="Disordered" evidence="1">
    <location>
        <begin position="329"/>
        <end position="351"/>
    </location>
</feature>
<evidence type="ECO:0000313" key="3">
    <source>
        <dbReference type="Proteomes" id="UP001498398"/>
    </source>
</evidence>
<sequence>MNPEKSALGIQDEPPSYDDTLAQSKPQTEKKLSRDAKAAVPTTSTGIASSTTSYKGKGKAAPTASKSWWPFSTKDTRQSQTHRIQTRAIVLGLIRDLVRSQSQKTYTDGTIEDILDSCADACESIGLSFSQLLQEKYIGGHTPIYWIIVNRTPQNQAGACSSKAINGAGTDLLTSFLRFTIPLSSSSIDELRLACLQTSDQDLFKRLQMTPELGFAQMTGVDEMVLGFGDERLWDDVCVEDKDDGNIAGFQADIRIVEFQKRMKVLKEAGVEFVAKGRIWYLAFETNRMYRFEHPKMLAGAWCISLCLMWPSPSTPVDCRLTIPRVSPSTPLASTASSSKRTDSNSPISIQIKTPPSYELAVSMGGHGSLHPTREVTAPIIGQGDVIGGGLLEHSESAFIGPDGSLSCRLEVRLTKAQGTECVIC</sequence>
<evidence type="ECO:0000313" key="2">
    <source>
        <dbReference type="EMBL" id="KAK7435694.1"/>
    </source>
</evidence>
<reference evidence="2 3" key="1">
    <citation type="submission" date="2024-01" db="EMBL/GenBank/DDBJ databases">
        <title>A draft genome for the cacao thread blight pathogen Marasmiellus scandens.</title>
        <authorList>
            <person name="Baruah I.K."/>
            <person name="Leung J."/>
            <person name="Bukari Y."/>
            <person name="Amoako-Attah I."/>
            <person name="Meinhardt L.W."/>
            <person name="Bailey B.A."/>
            <person name="Cohen S.P."/>
        </authorList>
    </citation>
    <scope>NUCLEOTIDE SEQUENCE [LARGE SCALE GENOMIC DNA]</scope>
    <source>
        <strain evidence="2 3">GH-19</strain>
    </source>
</reference>